<organism evidence="1 2">
    <name type="scientific">Streblomastix strix</name>
    <dbReference type="NCBI Taxonomy" id="222440"/>
    <lineage>
        <taxon>Eukaryota</taxon>
        <taxon>Metamonada</taxon>
        <taxon>Preaxostyla</taxon>
        <taxon>Oxymonadida</taxon>
        <taxon>Streblomastigidae</taxon>
        <taxon>Streblomastix</taxon>
    </lineage>
</organism>
<protein>
    <submittedName>
        <fullName evidence="1">Uncharacterized protein</fullName>
    </submittedName>
</protein>
<gene>
    <name evidence="1" type="ORF">EZS28_052781</name>
</gene>
<dbReference type="Proteomes" id="UP000324800">
    <property type="component" value="Unassembled WGS sequence"/>
</dbReference>
<accession>A0A5J4RWG4</accession>
<proteinExistence type="predicted"/>
<evidence type="ECO:0000313" key="1">
    <source>
        <dbReference type="EMBL" id="KAA6337500.1"/>
    </source>
</evidence>
<sequence length="225" mass="25770">AERQNISELGFTEETSKNNFGIQEPCQQFVTSIRYVTMKKAANLPGGRWRRFAIILRPRVRILFDGPRIIQLQFFYSRVVNQGWPGYQGTTTIAVVHYSLSVIKIQDIIGIDEWIQRISFSNVWLNAPIHCAFESLGSVDTQRGRIALNLFANRSRVGSRFHQRNRIYASFGFILQSPELFNLLRESDANCGAAFSPLRLDTIEELSDLIRIAFVPNCAKRDLKN</sequence>
<reference evidence="1 2" key="1">
    <citation type="submission" date="2019-03" db="EMBL/GenBank/DDBJ databases">
        <title>Single cell metagenomics reveals metabolic interactions within the superorganism composed of flagellate Streblomastix strix and complex community of Bacteroidetes bacteria on its surface.</title>
        <authorList>
            <person name="Treitli S.C."/>
            <person name="Kolisko M."/>
            <person name="Husnik F."/>
            <person name="Keeling P."/>
            <person name="Hampl V."/>
        </authorList>
    </citation>
    <scope>NUCLEOTIDE SEQUENCE [LARGE SCALE GENOMIC DNA]</scope>
    <source>
        <strain evidence="1">ST1C</strain>
    </source>
</reference>
<feature type="non-terminal residue" evidence="1">
    <location>
        <position position="1"/>
    </location>
</feature>
<evidence type="ECO:0000313" key="2">
    <source>
        <dbReference type="Proteomes" id="UP000324800"/>
    </source>
</evidence>
<name>A0A5J4RWG4_9EUKA</name>
<comment type="caution">
    <text evidence="1">The sequence shown here is derived from an EMBL/GenBank/DDBJ whole genome shotgun (WGS) entry which is preliminary data.</text>
</comment>
<dbReference type="AlphaFoldDB" id="A0A5J4RWG4"/>
<dbReference type="EMBL" id="SNRW01041412">
    <property type="protein sequence ID" value="KAA6337500.1"/>
    <property type="molecule type" value="Genomic_DNA"/>
</dbReference>